<feature type="signal peptide" evidence="2">
    <location>
        <begin position="1"/>
        <end position="28"/>
    </location>
</feature>
<keyword evidence="2" id="KW-0732">Signal</keyword>
<dbReference type="AlphaFoldDB" id="A0A1G2MR98"/>
<feature type="transmembrane region" description="Helical" evidence="1">
    <location>
        <begin position="570"/>
        <end position="590"/>
    </location>
</feature>
<evidence type="ECO:0000256" key="2">
    <source>
        <dbReference type="SAM" id="SignalP"/>
    </source>
</evidence>
<keyword evidence="1" id="KW-0812">Transmembrane</keyword>
<dbReference type="InterPro" id="IPR043993">
    <property type="entry name" value="T4SS_pilin"/>
</dbReference>
<evidence type="ECO:0008006" key="5">
    <source>
        <dbReference type="Google" id="ProtNLM"/>
    </source>
</evidence>
<comment type="caution">
    <text evidence="3">The sequence shown here is derived from an EMBL/GenBank/DDBJ whole genome shotgun (WGS) entry which is preliminary data.</text>
</comment>
<evidence type="ECO:0000313" key="4">
    <source>
        <dbReference type="Proteomes" id="UP000177565"/>
    </source>
</evidence>
<reference evidence="3 4" key="1">
    <citation type="journal article" date="2016" name="Nat. Commun.">
        <title>Thousands of microbial genomes shed light on interconnected biogeochemical processes in an aquifer system.</title>
        <authorList>
            <person name="Anantharaman K."/>
            <person name="Brown C.T."/>
            <person name="Hug L.A."/>
            <person name="Sharon I."/>
            <person name="Castelle C.J."/>
            <person name="Probst A.J."/>
            <person name="Thomas B.C."/>
            <person name="Singh A."/>
            <person name="Wilkins M.J."/>
            <person name="Karaoz U."/>
            <person name="Brodie E.L."/>
            <person name="Williams K.H."/>
            <person name="Hubbard S.S."/>
            <person name="Banfield J.F."/>
        </authorList>
    </citation>
    <scope>NUCLEOTIDE SEQUENCE [LARGE SCALE GENOMIC DNA]</scope>
</reference>
<name>A0A1G2MR98_9BACT</name>
<dbReference type="Pfam" id="PF18895">
    <property type="entry name" value="T4SS_pilin"/>
    <property type="match status" value="1"/>
</dbReference>
<evidence type="ECO:0000256" key="1">
    <source>
        <dbReference type="SAM" id="Phobius"/>
    </source>
</evidence>
<feature type="transmembrane region" description="Helical" evidence="1">
    <location>
        <begin position="602"/>
        <end position="623"/>
    </location>
</feature>
<proteinExistence type="predicted"/>
<dbReference type="Proteomes" id="UP000177565">
    <property type="component" value="Unassembled WGS sequence"/>
</dbReference>
<feature type="chain" id="PRO_5009583697" description="Ig-like domain-containing protein" evidence="2">
    <location>
        <begin position="29"/>
        <end position="633"/>
    </location>
</feature>
<protein>
    <recommendedName>
        <fullName evidence="5">Ig-like domain-containing protein</fullName>
    </recommendedName>
</protein>
<keyword evidence="1" id="KW-1133">Transmembrane helix</keyword>
<dbReference type="EMBL" id="MHRQ01000021">
    <property type="protein sequence ID" value="OHA26378.1"/>
    <property type="molecule type" value="Genomic_DNA"/>
</dbReference>
<accession>A0A1G2MR98</accession>
<sequence>MNAIAHAKFFLLLLLTLFAVSFPSMVFAGPVPDGGVCTVNTNCQNYPVSGCWYRGGGPPNIFYCGQPLTASCSVAPTTIKAGQSATWAAQKQGGFGSYTTVYSWTDNSGPGGAFVDIGSTANVTKTYNTGGTFTGKVAVNFGPSQQVSCQVSPNLTVTKLPNGDSCTLDSQCQSGNCKNGNICAAQAMGSLTASKTAGGTYSTSLIIDNIEDERAFLAWDFQNVNGGSCNLSKDGVLSGSPGRDPKKSGVNTGTLNKDTTFEMACTWGSAGTSISQSIEIRVMNRNNNLPCDNNNQCNSTYCDLSAGICKIKPQAPSFTFVGATIPVTYNGNITLTWSSVTNATECHATGDWSGDKAIAGGSDTLGPLISPKTYTLTCTGPAGGSTSHSVTASVTSPACTGYNVTAWGPCSASGSQTAKTYTYIPAGCRGSPTTPIPTQTCTPPSIQCSWAYSSYGSCDPTTSTQTRTATKTPAGCNVDPVAAAVTSKPCTPTCNISYSPWSSCTGTGGNRTRTETSRTPAGCSATAVLEEACIGGYDTVGGTPGHITDPLGGLTITQFVEKALKAFVDLLIPIIVIFYLITGLMFITARGNPEKLKVAKTALLYVTIGAAVVLGAWVLAQMIDATVKAVTQP</sequence>
<dbReference type="STRING" id="1802312.A3C06_01605"/>
<gene>
    <name evidence="3" type="ORF">A3C06_01605</name>
</gene>
<organism evidence="3 4">
    <name type="scientific">Candidatus Taylorbacteria bacterium RIFCSPHIGHO2_02_FULL_46_13</name>
    <dbReference type="NCBI Taxonomy" id="1802312"/>
    <lineage>
        <taxon>Bacteria</taxon>
        <taxon>Candidatus Tayloriibacteriota</taxon>
    </lineage>
</organism>
<evidence type="ECO:0000313" key="3">
    <source>
        <dbReference type="EMBL" id="OHA26378.1"/>
    </source>
</evidence>
<keyword evidence="1" id="KW-0472">Membrane</keyword>